<evidence type="ECO:0000313" key="1">
    <source>
        <dbReference type="EMBL" id="KAG1314022.1"/>
    </source>
</evidence>
<reference evidence="1" key="1">
    <citation type="journal article" date="2020" name="Microb. Genom.">
        <title>Genetic diversity of clinical and environmental Mucorales isolates obtained from an investigation of mucormycosis cases among solid organ transplant recipients.</title>
        <authorList>
            <person name="Nguyen M.H."/>
            <person name="Kaul D."/>
            <person name="Muto C."/>
            <person name="Cheng S.J."/>
            <person name="Richter R.A."/>
            <person name="Bruno V.M."/>
            <person name="Liu G."/>
            <person name="Beyhan S."/>
            <person name="Sundermann A.J."/>
            <person name="Mounaud S."/>
            <person name="Pasculle A.W."/>
            <person name="Nierman W.C."/>
            <person name="Driscoll E."/>
            <person name="Cumbie R."/>
            <person name="Clancy C.J."/>
            <person name="Dupont C.L."/>
        </authorList>
    </citation>
    <scope>NUCLEOTIDE SEQUENCE</scope>
    <source>
        <strain evidence="1">GL11</strain>
    </source>
</reference>
<gene>
    <name evidence="1" type="ORF">G6F64_001789</name>
</gene>
<sequence>MSIYTLPGPWPGHQILALKTADPFMLIVSDAFVEGVVVEESKNDLRFLVTTCVQDRLVEEDVDNVALDVKAKPPF</sequence>
<protein>
    <submittedName>
        <fullName evidence="1">Uncharacterized protein</fullName>
    </submittedName>
</protein>
<comment type="caution">
    <text evidence="1">The sequence shown here is derived from an EMBL/GenBank/DDBJ whole genome shotgun (WGS) entry which is preliminary data.</text>
</comment>
<dbReference type="AlphaFoldDB" id="A0A9P6XHR6"/>
<accession>A0A9P6XHR6</accession>
<dbReference type="Proteomes" id="UP000716291">
    <property type="component" value="Unassembled WGS sequence"/>
</dbReference>
<organism evidence="1 2">
    <name type="scientific">Rhizopus oryzae</name>
    <name type="common">Mucormycosis agent</name>
    <name type="synonym">Rhizopus arrhizus var. delemar</name>
    <dbReference type="NCBI Taxonomy" id="64495"/>
    <lineage>
        <taxon>Eukaryota</taxon>
        <taxon>Fungi</taxon>
        <taxon>Fungi incertae sedis</taxon>
        <taxon>Mucoromycota</taxon>
        <taxon>Mucoromycotina</taxon>
        <taxon>Mucoromycetes</taxon>
        <taxon>Mucorales</taxon>
        <taxon>Mucorineae</taxon>
        <taxon>Rhizopodaceae</taxon>
        <taxon>Rhizopus</taxon>
    </lineage>
</organism>
<dbReference type="EMBL" id="JAANQT010000144">
    <property type="protein sequence ID" value="KAG1314022.1"/>
    <property type="molecule type" value="Genomic_DNA"/>
</dbReference>
<keyword evidence="2" id="KW-1185">Reference proteome</keyword>
<proteinExistence type="predicted"/>
<name>A0A9P6XHR6_RHIOR</name>
<dbReference type="OrthoDB" id="10270100at2759"/>
<evidence type="ECO:0000313" key="2">
    <source>
        <dbReference type="Proteomes" id="UP000716291"/>
    </source>
</evidence>